<dbReference type="Gene3D" id="3.60.40.10">
    <property type="entry name" value="PPM-type phosphatase domain"/>
    <property type="match status" value="1"/>
</dbReference>
<dbReference type="GO" id="GO:0016791">
    <property type="term" value="F:phosphatase activity"/>
    <property type="evidence" value="ECO:0007669"/>
    <property type="project" value="TreeGrafter"/>
</dbReference>
<dbReference type="Gene3D" id="3.40.50.2300">
    <property type="match status" value="1"/>
</dbReference>
<feature type="domain" description="Response regulatory" evidence="3">
    <location>
        <begin position="6"/>
        <end position="120"/>
    </location>
</feature>
<dbReference type="GO" id="GO:0000160">
    <property type="term" value="P:phosphorelay signal transduction system"/>
    <property type="evidence" value="ECO:0007669"/>
    <property type="project" value="InterPro"/>
</dbReference>
<evidence type="ECO:0000256" key="1">
    <source>
        <dbReference type="ARBA" id="ARBA00022801"/>
    </source>
</evidence>
<dbReference type="SMART" id="SM00331">
    <property type="entry name" value="PP2C_SIG"/>
    <property type="match status" value="1"/>
</dbReference>
<dbReference type="eggNOG" id="COG2208">
    <property type="taxonomic scope" value="Bacteria"/>
</dbReference>
<dbReference type="OrthoDB" id="9811749at2"/>
<gene>
    <name evidence="4" type="ordered locus">Marme_1098</name>
</gene>
<evidence type="ECO:0000313" key="5">
    <source>
        <dbReference type="Proteomes" id="UP000001062"/>
    </source>
</evidence>
<keyword evidence="2" id="KW-0597">Phosphoprotein</keyword>
<dbReference type="eggNOG" id="COG2172">
    <property type="taxonomic scope" value="Bacteria"/>
</dbReference>
<protein>
    <submittedName>
        <fullName evidence="4">Stage II sporulation protein E</fullName>
    </submittedName>
</protein>
<evidence type="ECO:0000256" key="2">
    <source>
        <dbReference type="PROSITE-ProRule" id="PRU00169"/>
    </source>
</evidence>
<keyword evidence="5" id="KW-1185">Reference proteome</keyword>
<dbReference type="InterPro" id="IPR011006">
    <property type="entry name" value="CheY-like_superfamily"/>
</dbReference>
<dbReference type="STRING" id="717774.Marme_1098"/>
<dbReference type="PANTHER" id="PTHR43156">
    <property type="entry name" value="STAGE II SPORULATION PROTEIN E-RELATED"/>
    <property type="match status" value="1"/>
</dbReference>
<dbReference type="SUPFAM" id="SSF52172">
    <property type="entry name" value="CheY-like"/>
    <property type="match status" value="1"/>
</dbReference>
<dbReference type="Pfam" id="PF07228">
    <property type="entry name" value="SpoIIE"/>
    <property type="match status" value="1"/>
</dbReference>
<dbReference type="RefSeq" id="WP_013660278.1">
    <property type="nucleotide sequence ID" value="NC_015276.1"/>
</dbReference>
<dbReference type="PROSITE" id="PS50110">
    <property type="entry name" value="RESPONSE_REGULATORY"/>
    <property type="match status" value="1"/>
</dbReference>
<dbReference type="HOGENOM" id="CLU_000445_43_7_6"/>
<dbReference type="AlphaFoldDB" id="F2JTV2"/>
<dbReference type="CDD" id="cd00156">
    <property type="entry name" value="REC"/>
    <property type="match status" value="1"/>
</dbReference>
<dbReference type="InterPro" id="IPR001932">
    <property type="entry name" value="PPM-type_phosphatase-like_dom"/>
</dbReference>
<dbReference type="eggNOG" id="COG0745">
    <property type="taxonomic scope" value="Bacteria"/>
</dbReference>
<dbReference type="InterPro" id="IPR036457">
    <property type="entry name" value="PPM-type-like_dom_sf"/>
</dbReference>
<dbReference type="KEGG" id="mme:Marme_1098"/>
<accession>F2JTV2</accession>
<dbReference type="InterPro" id="IPR001789">
    <property type="entry name" value="Sig_transdc_resp-reg_receiver"/>
</dbReference>
<dbReference type="EMBL" id="CP002583">
    <property type="protein sequence ID" value="ADZ90373.1"/>
    <property type="molecule type" value="Genomic_DNA"/>
</dbReference>
<dbReference type="InterPro" id="IPR052016">
    <property type="entry name" value="Bact_Sigma-Reg"/>
</dbReference>
<dbReference type="PANTHER" id="PTHR43156:SF2">
    <property type="entry name" value="STAGE II SPORULATION PROTEIN E"/>
    <property type="match status" value="1"/>
</dbReference>
<reference evidence="4 5" key="1">
    <citation type="journal article" date="2012" name="Stand. Genomic Sci.">
        <title>Complete genome sequence of the melanogenic marine bacterium Marinomonas mediterranea type strain (MMB-1(T)).</title>
        <authorList>
            <person name="Lucas-Elio P."/>
            <person name="Goodwin L."/>
            <person name="Woyke T."/>
            <person name="Pitluck S."/>
            <person name="Nolan M."/>
            <person name="Kyrpides N.C."/>
            <person name="Detter J.C."/>
            <person name="Copeland A."/>
            <person name="Teshima H."/>
            <person name="Bruce D."/>
            <person name="Detter C."/>
            <person name="Tapia R."/>
            <person name="Han S."/>
            <person name="Land M.L."/>
            <person name="Ivanova N."/>
            <person name="Mikhailova N."/>
            <person name="Johnston A.W."/>
            <person name="Sanchez-Amat A."/>
        </authorList>
    </citation>
    <scope>NUCLEOTIDE SEQUENCE [LARGE SCALE GENOMIC DNA]</scope>
    <source>
        <strain evidence="5">ATCC 700492 / JCM 21426 / NBRC 103028 / MMB-1</strain>
    </source>
</reference>
<keyword evidence="1" id="KW-0378">Hydrolase</keyword>
<organism evidence="4 5">
    <name type="scientific">Marinomonas mediterranea (strain ATCC 700492 / JCM 21426 / NBRC 103028 / MMB-1)</name>
    <dbReference type="NCBI Taxonomy" id="717774"/>
    <lineage>
        <taxon>Bacteria</taxon>
        <taxon>Pseudomonadati</taxon>
        <taxon>Pseudomonadota</taxon>
        <taxon>Gammaproteobacteria</taxon>
        <taxon>Oceanospirillales</taxon>
        <taxon>Oceanospirillaceae</taxon>
        <taxon>Marinomonas</taxon>
    </lineage>
</organism>
<dbReference type="Gene3D" id="3.30.565.10">
    <property type="entry name" value="Histidine kinase-like ATPase, C-terminal domain"/>
    <property type="match status" value="1"/>
</dbReference>
<evidence type="ECO:0000313" key="4">
    <source>
        <dbReference type="EMBL" id="ADZ90373.1"/>
    </source>
</evidence>
<dbReference type="InterPro" id="IPR036890">
    <property type="entry name" value="HATPase_C_sf"/>
</dbReference>
<feature type="modified residue" description="4-aspartylphosphate" evidence="2">
    <location>
        <position position="55"/>
    </location>
</feature>
<dbReference type="Proteomes" id="UP000001062">
    <property type="component" value="Chromosome"/>
</dbReference>
<sequence>MNRLYSALVLEESRTTRRLISGALESVNIDVYSENTIEDLYSAIKNKVFDIYIFDADLKYDLLFSFVNYLFYENSDAVVVLVSEEYDGKEIGRFFKIGISDFVIKPIDYDIFKNKVVSLLRNVSNRKELINANSNYARLMDEKYQEEKLAFYVYDHILSTQLTNIESVDSAHYSHGRFCGDILVSALSPSGSIYIILADATGHGMAAALTIYPLVSTFNAVVSKGFTMSAIINEISAKHIQLIPGNRFVASIIIEVRPIQDDIRVWNAGMPDVLMMKGKAISKRVKSSNMAIGVLPADSLDKNIETIPMSDFTHLIMMSDGVIENKEVNNKLMTFSDAYHYVSNLPLESETIISHMKMLDKGCDEDLDDMTVCIINIEGVKEYLDLSSDTVDPVYGDFKITFSLLGNSIKNETLPIKVADFIESQGLVKPFCQRVFTVVSELYSNSVEHGVLGFDAKNKISDYALFMEEKKSKLSLLGREDKVEITFEWNELKQSLFVNVYDTGRGYQLEKTETSFIDSLNGRGLKLCKKLSDQFFYDEELNTTKVMFRYREGL</sequence>
<dbReference type="PATRIC" id="fig|717774.3.peg.1139"/>
<name>F2JTV2_MARM1</name>
<evidence type="ECO:0000259" key="3">
    <source>
        <dbReference type="PROSITE" id="PS50110"/>
    </source>
</evidence>
<proteinExistence type="predicted"/>